<dbReference type="PANTHER" id="PTHR39332">
    <property type="entry name" value="BLL4707 PROTEIN"/>
    <property type="match status" value="1"/>
</dbReference>
<comment type="caution">
    <text evidence="1">The sequence shown here is derived from an EMBL/GenBank/DDBJ whole genome shotgun (WGS) entry which is preliminary data.</text>
</comment>
<dbReference type="Gene3D" id="3.30.530.20">
    <property type="match status" value="1"/>
</dbReference>
<evidence type="ECO:0000313" key="2">
    <source>
        <dbReference type="Proteomes" id="UP001217485"/>
    </source>
</evidence>
<dbReference type="RefSeq" id="WP_272098919.1">
    <property type="nucleotide sequence ID" value="NZ_JAQNDK010000003.1"/>
</dbReference>
<evidence type="ECO:0000313" key="1">
    <source>
        <dbReference type="EMBL" id="MDC0681660.1"/>
    </source>
</evidence>
<keyword evidence="2" id="KW-1185">Reference proteome</keyword>
<accession>A0ABT5C5F4</accession>
<dbReference type="Pfam" id="PF10604">
    <property type="entry name" value="Polyketide_cyc2"/>
    <property type="match status" value="1"/>
</dbReference>
<sequence length="157" mass="17580">MIDARYHVYDSAVLDAPIEEVWQEVRDITKLIPVVFGDNVREYGYVEGGSAEKVPSRFAFTLVSGESSLEEVVARSETEHAVTYRIHGQIFGIERYTGTYRLRRVTTEPDKTFLEFPREFGVAAGHDPAQVVPAIAALTAKEVAAIKAYFAKRRRAA</sequence>
<dbReference type="InterPro" id="IPR019587">
    <property type="entry name" value="Polyketide_cyclase/dehydratase"/>
</dbReference>
<gene>
    <name evidence="1" type="ORF">POL72_28225</name>
</gene>
<protein>
    <submittedName>
        <fullName evidence="1">SRPBCC family protein</fullName>
    </submittedName>
</protein>
<organism evidence="1 2">
    <name type="scientific">Sorangium atrum</name>
    <dbReference type="NCBI Taxonomy" id="2995308"/>
    <lineage>
        <taxon>Bacteria</taxon>
        <taxon>Pseudomonadati</taxon>
        <taxon>Myxococcota</taxon>
        <taxon>Polyangia</taxon>
        <taxon>Polyangiales</taxon>
        <taxon>Polyangiaceae</taxon>
        <taxon>Sorangium</taxon>
    </lineage>
</organism>
<dbReference type="PANTHER" id="PTHR39332:SF7">
    <property type="entry name" value="SRPBCC FAMILY PROTEIN"/>
    <property type="match status" value="1"/>
</dbReference>
<name>A0ABT5C5F4_9BACT</name>
<dbReference type="Proteomes" id="UP001217485">
    <property type="component" value="Unassembled WGS sequence"/>
</dbReference>
<reference evidence="1 2" key="1">
    <citation type="submission" date="2023-01" db="EMBL/GenBank/DDBJ databases">
        <title>Minimal conservation of predation-associated metabolite biosynthetic gene clusters underscores biosynthetic potential of Myxococcota including descriptions for ten novel species: Archangium lansinium sp. nov., Myxococcus landrumus sp. nov., Nannocystis bai.</title>
        <authorList>
            <person name="Ahearne A."/>
            <person name="Stevens C."/>
            <person name="Dowd S."/>
        </authorList>
    </citation>
    <scope>NUCLEOTIDE SEQUENCE [LARGE SCALE GENOMIC DNA]</scope>
    <source>
        <strain evidence="1 2">WIWO2</strain>
    </source>
</reference>
<proteinExistence type="predicted"/>
<dbReference type="InterPro" id="IPR023393">
    <property type="entry name" value="START-like_dom_sf"/>
</dbReference>
<dbReference type="EMBL" id="JAQNDK010000003">
    <property type="protein sequence ID" value="MDC0681660.1"/>
    <property type="molecule type" value="Genomic_DNA"/>
</dbReference>
<dbReference type="SUPFAM" id="SSF55961">
    <property type="entry name" value="Bet v1-like"/>
    <property type="match status" value="1"/>
</dbReference>
<dbReference type="CDD" id="cd07821">
    <property type="entry name" value="PYR_PYL_RCAR_like"/>
    <property type="match status" value="1"/>
</dbReference>